<name>A0ABW0BDM5_9ACTN</name>
<feature type="domain" description="Peptidoglycan recognition protein family" evidence="4">
    <location>
        <begin position="188"/>
        <end position="336"/>
    </location>
</feature>
<proteinExistence type="inferred from homology"/>
<protein>
    <submittedName>
        <fullName evidence="5">N-acetylmuramoyl-L-alanine amidase</fullName>
        <ecNumber evidence="5">3.5.1.28</ecNumber>
    </submittedName>
</protein>
<dbReference type="InterPro" id="IPR015510">
    <property type="entry name" value="PGRP"/>
</dbReference>
<evidence type="ECO:0000256" key="1">
    <source>
        <dbReference type="ARBA" id="ARBA00007553"/>
    </source>
</evidence>
<dbReference type="EC" id="3.5.1.28" evidence="5"/>
<organism evidence="5 6">
    <name type="scientific">Nocardioides taihuensis</name>
    <dbReference type="NCBI Taxonomy" id="1835606"/>
    <lineage>
        <taxon>Bacteria</taxon>
        <taxon>Bacillati</taxon>
        <taxon>Actinomycetota</taxon>
        <taxon>Actinomycetes</taxon>
        <taxon>Propionibacteriales</taxon>
        <taxon>Nocardioidaceae</taxon>
        <taxon>Nocardioides</taxon>
    </lineage>
</organism>
<comment type="caution">
    <text evidence="5">The sequence shown here is derived from an EMBL/GenBank/DDBJ whole genome shotgun (WGS) entry which is preliminary data.</text>
</comment>
<dbReference type="GO" id="GO:0008745">
    <property type="term" value="F:N-acetylmuramoyl-L-alanine amidase activity"/>
    <property type="evidence" value="ECO:0007669"/>
    <property type="project" value="UniProtKB-EC"/>
</dbReference>
<dbReference type="SUPFAM" id="SSF55846">
    <property type="entry name" value="N-acetylmuramoyl-L-alanine amidase-like"/>
    <property type="match status" value="1"/>
</dbReference>
<gene>
    <name evidence="5" type="ORF">ACFPGP_00375</name>
</gene>
<evidence type="ECO:0000313" key="6">
    <source>
        <dbReference type="Proteomes" id="UP001596087"/>
    </source>
</evidence>
<accession>A0ABW0BDM5</accession>
<dbReference type="InterPro" id="IPR036505">
    <property type="entry name" value="Amidase/PGRP_sf"/>
</dbReference>
<evidence type="ECO:0000259" key="3">
    <source>
        <dbReference type="SMART" id="SM00644"/>
    </source>
</evidence>
<evidence type="ECO:0000313" key="5">
    <source>
        <dbReference type="EMBL" id="MFC5175103.1"/>
    </source>
</evidence>
<keyword evidence="6" id="KW-1185">Reference proteome</keyword>
<dbReference type="SMART" id="SM00644">
    <property type="entry name" value="Ami_2"/>
    <property type="match status" value="1"/>
</dbReference>
<dbReference type="SMART" id="SM00701">
    <property type="entry name" value="PGRP"/>
    <property type="match status" value="1"/>
</dbReference>
<comment type="similarity">
    <text evidence="1">Belongs to the N-acetylmuramoyl-L-alanine amidase 2 family.</text>
</comment>
<dbReference type="InterPro" id="IPR002502">
    <property type="entry name" value="Amidase_domain"/>
</dbReference>
<dbReference type="Gene3D" id="3.40.80.10">
    <property type="entry name" value="Peptidoglycan recognition protein-like"/>
    <property type="match status" value="1"/>
</dbReference>
<dbReference type="EMBL" id="JBHSKD010000002">
    <property type="protein sequence ID" value="MFC5175103.1"/>
    <property type="molecule type" value="Genomic_DNA"/>
</dbReference>
<dbReference type="Pfam" id="PF01510">
    <property type="entry name" value="Amidase_2"/>
    <property type="match status" value="1"/>
</dbReference>
<dbReference type="CDD" id="cd06583">
    <property type="entry name" value="PGRP"/>
    <property type="match status" value="1"/>
</dbReference>
<dbReference type="PANTHER" id="PTHR11022:SF41">
    <property type="entry name" value="PEPTIDOGLYCAN-RECOGNITION PROTEIN LC-RELATED"/>
    <property type="match status" value="1"/>
</dbReference>
<evidence type="ECO:0000259" key="4">
    <source>
        <dbReference type="SMART" id="SM00701"/>
    </source>
</evidence>
<feature type="region of interest" description="Disordered" evidence="2">
    <location>
        <begin position="17"/>
        <end position="39"/>
    </location>
</feature>
<reference evidence="6" key="1">
    <citation type="journal article" date="2019" name="Int. J. Syst. Evol. Microbiol.">
        <title>The Global Catalogue of Microorganisms (GCM) 10K type strain sequencing project: providing services to taxonomists for standard genome sequencing and annotation.</title>
        <authorList>
            <consortium name="The Broad Institute Genomics Platform"/>
            <consortium name="The Broad Institute Genome Sequencing Center for Infectious Disease"/>
            <person name="Wu L."/>
            <person name="Ma J."/>
        </authorList>
    </citation>
    <scope>NUCLEOTIDE SEQUENCE [LARGE SCALE GENOMIC DNA]</scope>
    <source>
        <strain evidence="6">DFY41</strain>
    </source>
</reference>
<dbReference type="Gene3D" id="2.60.40.2700">
    <property type="match status" value="1"/>
</dbReference>
<feature type="compositionally biased region" description="Gly residues" evidence="2">
    <location>
        <begin position="24"/>
        <end position="35"/>
    </location>
</feature>
<sequence>MKLAAGGAAVLVVGAGTRLSQGPSGKGGPGSGQGGLILSTGTDSDVASVDVTLDDALSRISSDSWQSREMTTSTHSMVALTWNTGQPLPVAYTRSRRSGSWSGWTRLPVLDDLAGAVGEGPTATAGTDVIWVGPSDGVQVRVSGERPAGLRLVLLFPRQRPGDRQVGQVAEPLLSARTGDGSVGRLRPALVSRKEWGADESLRDGDPSYIRTIKQVHIHHTASSNDYHRDDVPALLRGMYAYHTRTLGWSDIGYNFLVDRFGRCWVGRAGGPAKPVRGAHTLGFNHESTGISAIGNYETARPGDRLLQAIAALAAWKLDPFERDARGSIRVESEGSDKYAAGRKVRLPVIDGHRDTNDTACPGRHLYDALPTIRRRTARMIAEAHRTSIVVTQPAHVAGAAQLGRTLRVDLGRFTPEDATVTYRWIRGGRSIRGAREQEYDVRPWDVGHKLGCEVTLSRDGLEPVTQTPPPLGPCTARPTVKVNTSSRRRVARIDVAVVAPDQVRPVPSGTVSIALGQRRKIAALQRGHAAARFGRYRRLPAGTYTVEVTYRGDDAFVPVTVTSTLTIG</sequence>
<dbReference type="RefSeq" id="WP_378585356.1">
    <property type="nucleotide sequence ID" value="NZ_JBHSKD010000002.1"/>
</dbReference>
<dbReference type="Proteomes" id="UP001596087">
    <property type="component" value="Unassembled WGS sequence"/>
</dbReference>
<dbReference type="PANTHER" id="PTHR11022">
    <property type="entry name" value="PEPTIDOGLYCAN RECOGNITION PROTEIN"/>
    <property type="match status" value="1"/>
</dbReference>
<feature type="domain" description="N-acetylmuramoyl-L-alanine amidase" evidence="3">
    <location>
        <begin position="202"/>
        <end position="363"/>
    </location>
</feature>
<evidence type="ECO:0000256" key="2">
    <source>
        <dbReference type="SAM" id="MobiDB-lite"/>
    </source>
</evidence>
<keyword evidence="5" id="KW-0378">Hydrolase</keyword>
<dbReference type="InterPro" id="IPR006619">
    <property type="entry name" value="PGRP_domain_met/bac"/>
</dbReference>